<evidence type="ECO:0000256" key="1">
    <source>
        <dbReference type="ARBA" id="ARBA00004141"/>
    </source>
</evidence>
<dbReference type="PANTHER" id="PTHR37359:SF1">
    <property type="entry name" value="TRANSMEMBRANE PROTEIN 253"/>
    <property type="match status" value="1"/>
</dbReference>
<evidence type="ECO:0000313" key="7">
    <source>
        <dbReference type="Proteomes" id="UP000324632"/>
    </source>
</evidence>
<keyword evidence="2 5" id="KW-0812">Transmembrane</keyword>
<dbReference type="GO" id="GO:0016020">
    <property type="term" value="C:membrane"/>
    <property type="evidence" value="ECO:0007669"/>
    <property type="project" value="UniProtKB-SubCell"/>
</dbReference>
<gene>
    <name evidence="6" type="ORF">E1301_Tti008769</name>
</gene>
<feature type="transmembrane region" description="Helical" evidence="5">
    <location>
        <begin position="58"/>
        <end position="80"/>
    </location>
</feature>
<reference evidence="6 7" key="1">
    <citation type="journal article" date="2019" name="Mol. Ecol. Resour.">
        <title>Chromosome-level genome assembly of Triplophysa tibetana, a fish adapted to the harsh high-altitude environment of the Tibetan Plateau.</title>
        <authorList>
            <person name="Yang X."/>
            <person name="Liu H."/>
            <person name="Ma Z."/>
            <person name="Zou Y."/>
            <person name="Zou M."/>
            <person name="Mao Y."/>
            <person name="Li X."/>
            <person name="Wang H."/>
            <person name="Chen T."/>
            <person name="Wang W."/>
            <person name="Yang R."/>
        </authorList>
    </citation>
    <scope>NUCLEOTIDE SEQUENCE [LARGE SCALE GENOMIC DNA]</scope>
    <source>
        <strain evidence="6">TTIB1903HZAU</strain>
        <tissue evidence="6">Muscle</tissue>
    </source>
</reference>
<accession>A0A5A9NZZ7</accession>
<proteinExistence type="predicted"/>
<keyword evidence="7" id="KW-1185">Reference proteome</keyword>
<dbReference type="InterPro" id="IPR007237">
    <property type="entry name" value="CD20-like"/>
</dbReference>
<evidence type="ECO:0000256" key="5">
    <source>
        <dbReference type="SAM" id="Phobius"/>
    </source>
</evidence>
<feature type="transmembrane region" description="Helical" evidence="5">
    <location>
        <begin position="160"/>
        <end position="184"/>
    </location>
</feature>
<evidence type="ECO:0000256" key="4">
    <source>
        <dbReference type="ARBA" id="ARBA00023136"/>
    </source>
</evidence>
<protein>
    <submittedName>
        <fullName evidence="6">Uncharacterized protein</fullName>
    </submittedName>
</protein>
<keyword evidence="4 5" id="KW-0472">Membrane</keyword>
<dbReference type="AlphaFoldDB" id="A0A5A9NZZ7"/>
<sequence>MSGFPEMTQNMFQEGLYQVFFKDRPQTPQTRSLAVSTSADLKEARLVRWFGTVVSTRLLLAGVVQIFSAVSSVLSTISYTCLSFSCSVSMTAPVWCALLYLATGSLAIDVQRKPKKIKVMFLMGLNILSLLFGISSFITYTLKSTALGDFTTQQRIGVYVVKGSCILFILQCIFAATYSIFLVWRGLKCSSVPYRQDYSRVMQNTDEFTDPLLESEHFSL</sequence>
<dbReference type="PANTHER" id="PTHR37359">
    <property type="entry name" value="TRANSMEMBRANE PROTEIN 253"/>
    <property type="match status" value="1"/>
</dbReference>
<name>A0A5A9NZZ7_9TELE</name>
<feature type="transmembrane region" description="Helical" evidence="5">
    <location>
        <begin position="92"/>
        <end position="108"/>
    </location>
</feature>
<feature type="transmembrane region" description="Helical" evidence="5">
    <location>
        <begin position="120"/>
        <end position="140"/>
    </location>
</feature>
<evidence type="ECO:0000313" key="6">
    <source>
        <dbReference type="EMBL" id="KAA0715180.1"/>
    </source>
</evidence>
<dbReference type="Proteomes" id="UP000324632">
    <property type="component" value="Chromosome 11"/>
</dbReference>
<comment type="caution">
    <text evidence="6">The sequence shown here is derived from an EMBL/GenBank/DDBJ whole genome shotgun (WGS) entry which is preliminary data.</text>
</comment>
<evidence type="ECO:0000256" key="3">
    <source>
        <dbReference type="ARBA" id="ARBA00022989"/>
    </source>
</evidence>
<organism evidence="6 7">
    <name type="scientific">Triplophysa tibetana</name>
    <dbReference type="NCBI Taxonomy" id="1572043"/>
    <lineage>
        <taxon>Eukaryota</taxon>
        <taxon>Metazoa</taxon>
        <taxon>Chordata</taxon>
        <taxon>Craniata</taxon>
        <taxon>Vertebrata</taxon>
        <taxon>Euteleostomi</taxon>
        <taxon>Actinopterygii</taxon>
        <taxon>Neopterygii</taxon>
        <taxon>Teleostei</taxon>
        <taxon>Ostariophysi</taxon>
        <taxon>Cypriniformes</taxon>
        <taxon>Nemacheilidae</taxon>
        <taxon>Triplophysa</taxon>
    </lineage>
</organism>
<evidence type="ECO:0000256" key="2">
    <source>
        <dbReference type="ARBA" id="ARBA00022692"/>
    </source>
</evidence>
<dbReference type="InterPro" id="IPR038874">
    <property type="entry name" value="TMEM253"/>
</dbReference>
<keyword evidence="3 5" id="KW-1133">Transmembrane helix</keyword>
<dbReference type="EMBL" id="SOYY01000011">
    <property type="protein sequence ID" value="KAA0715180.1"/>
    <property type="molecule type" value="Genomic_DNA"/>
</dbReference>
<dbReference type="Pfam" id="PF04103">
    <property type="entry name" value="CD20"/>
    <property type="match status" value="1"/>
</dbReference>
<comment type="subcellular location">
    <subcellularLocation>
        <location evidence="1">Membrane</location>
        <topology evidence="1">Multi-pass membrane protein</topology>
    </subcellularLocation>
</comment>